<name>A0AAE3E313_9FIRM</name>
<organism evidence="1 2">
    <name type="scientific">Anthropogastromicrobium aceti</name>
    <dbReference type="NCBI Taxonomy" id="2981768"/>
    <lineage>
        <taxon>Bacteria</taxon>
        <taxon>Bacillati</taxon>
        <taxon>Bacillota</taxon>
        <taxon>Clostridia</taxon>
        <taxon>Lachnospirales</taxon>
        <taxon>Lachnospiraceae</taxon>
        <taxon>Anthropogastromicrobium</taxon>
    </lineage>
</organism>
<keyword evidence="2" id="KW-1185">Reference proteome</keyword>
<evidence type="ECO:0000313" key="2">
    <source>
        <dbReference type="Proteomes" id="UP001198200"/>
    </source>
</evidence>
<evidence type="ECO:0000313" key="1">
    <source>
        <dbReference type="EMBL" id="MCC2220830.1"/>
    </source>
</evidence>
<dbReference type="AlphaFoldDB" id="A0AAE3E313"/>
<proteinExistence type="predicted"/>
<comment type="caution">
    <text evidence="1">The sequence shown here is derived from an EMBL/GenBank/DDBJ whole genome shotgun (WGS) entry which is preliminary data.</text>
</comment>
<dbReference type="RefSeq" id="WP_308731278.1">
    <property type="nucleotide sequence ID" value="NZ_JAJEQN010000007.1"/>
</dbReference>
<protein>
    <submittedName>
        <fullName evidence="1">Uncharacterized protein</fullName>
    </submittedName>
</protein>
<dbReference type="Proteomes" id="UP001198200">
    <property type="component" value="Unassembled WGS sequence"/>
</dbReference>
<reference evidence="1 2" key="1">
    <citation type="submission" date="2021-10" db="EMBL/GenBank/DDBJ databases">
        <title>Anaerobic single-cell dispensing facilitates the cultivation of human gut bacteria.</title>
        <authorList>
            <person name="Afrizal A."/>
        </authorList>
    </citation>
    <scope>NUCLEOTIDE SEQUENCE [LARGE SCALE GENOMIC DNA]</scope>
    <source>
        <strain evidence="1 2">CLA-AA-H224</strain>
    </source>
</reference>
<gene>
    <name evidence="1" type="ORF">LKD48_04100</name>
</gene>
<accession>A0AAE3E313</accession>
<sequence length="295" mass="34254">MVQPNKKQSNAKLQWHPAFCAAAELELRLNKADLEFKREYNLSKKPLQMDLLIIEKRKNVQIQNEIGRIFRRHNVIEYKSPDDGMTIDDFFKTLGYAYLYKGLGEKVEQIPLEELAISLFRATVPKQLFNKLAGYGYLIEKHVSGIYYVQGLAIPAQIIVTSELESQNHESLKVLSKSAEKEDIQKFTEMAKNFKEPGDKEKADAVLQVSVAANKEKYDEVRRSTGMCEALRELMKDEIEEELKKNREKSLEEGETQAKKEMAYELYHEEGFTIERIAKLVKMDQKIVEEWLLQK</sequence>
<dbReference type="EMBL" id="JAJEQN010000007">
    <property type="protein sequence ID" value="MCC2220830.1"/>
    <property type="molecule type" value="Genomic_DNA"/>
</dbReference>